<evidence type="ECO:0000313" key="2">
    <source>
        <dbReference type="EMBL" id="TFK49065.1"/>
    </source>
</evidence>
<evidence type="ECO:0000313" key="3">
    <source>
        <dbReference type="Proteomes" id="UP000305948"/>
    </source>
</evidence>
<keyword evidence="1" id="KW-0812">Transmembrane</keyword>
<evidence type="ECO:0000256" key="1">
    <source>
        <dbReference type="SAM" id="Phobius"/>
    </source>
</evidence>
<name>A0A5C3MW13_9AGAM</name>
<gene>
    <name evidence="2" type="ORF">OE88DRAFT_462640</name>
</gene>
<keyword evidence="3" id="KW-1185">Reference proteome</keyword>
<accession>A0A5C3MW13</accession>
<feature type="transmembrane region" description="Helical" evidence="1">
    <location>
        <begin position="88"/>
        <end position="107"/>
    </location>
</feature>
<feature type="transmembrane region" description="Helical" evidence="1">
    <location>
        <begin position="127"/>
        <end position="145"/>
    </location>
</feature>
<protein>
    <submittedName>
        <fullName evidence="2">Uncharacterized protein</fullName>
    </submittedName>
</protein>
<organism evidence="2 3">
    <name type="scientific">Heliocybe sulcata</name>
    <dbReference type="NCBI Taxonomy" id="5364"/>
    <lineage>
        <taxon>Eukaryota</taxon>
        <taxon>Fungi</taxon>
        <taxon>Dikarya</taxon>
        <taxon>Basidiomycota</taxon>
        <taxon>Agaricomycotina</taxon>
        <taxon>Agaricomycetes</taxon>
        <taxon>Gloeophyllales</taxon>
        <taxon>Gloeophyllaceae</taxon>
        <taxon>Heliocybe</taxon>
    </lineage>
</organism>
<dbReference type="EMBL" id="ML213517">
    <property type="protein sequence ID" value="TFK49065.1"/>
    <property type="molecule type" value="Genomic_DNA"/>
</dbReference>
<reference evidence="2 3" key="1">
    <citation type="journal article" date="2019" name="Nat. Ecol. Evol.">
        <title>Megaphylogeny resolves global patterns of mushroom evolution.</title>
        <authorList>
            <person name="Varga T."/>
            <person name="Krizsan K."/>
            <person name="Foldi C."/>
            <person name="Dima B."/>
            <person name="Sanchez-Garcia M."/>
            <person name="Sanchez-Ramirez S."/>
            <person name="Szollosi G.J."/>
            <person name="Szarkandi J.G."/>
            <person name="Papp V."/>
            <person name="Albert L."/>
            <person name="Andreopoulos W."/>
            <person name="Angelini C."/>
            <person name="Antonin V."/>
            <person name="Barry K.W."/>
            <person name="Bougher N.L."/>
            <person name="Buchanan P."/>
            <person name="Buyck B."/>
            <person name="Bense V."/>
            <person name="Catcheside P."/>
            <person name="Chovatia M."/>
            <person name="Cooper J."/>
            <person name="Damon W."/>
            <person name="Desjardin D."/>
            <person name="Finy P."/>
            <person name="Geml J."/>
            <person name="Haridas S."/>
            <person name="Hughes K."/>
            <person name="Justo A."/>
            <person name="Karasinski D."/>
            <person name="Kautmanova I."/>
            <person name="Kiss B."/>
            <person name="Kocsube S."/>
            <person name="Kotiranta H."/>
            <person name="LaButti K.M."/>
            <person name="Lechner B.E."/>
            <person name="Liimatainen K."/>
            <person name="Lipzen A."/>
            <person name="Lukacs Z."/>
            <person name="Mihaltcheva S."/>
            <person name="Morgado L.N."/>
            <person name="Niskanen T."/>
            <person name="Noordeloos M.E."/>
            <person name="Ohm R.A."/>
            <person name="Ortiz-Santana B."/>
            <person name="Ovrebo C."/>
            <person name="Racz N."/>
            <person name="Riley R."/>
            <person name="Savchenko A."/>
            <person name="Shiryaev A."/>
            <person name="Soop K."/>
            <person name="Spirin V."/>
            <person name="Szebenyi C."/>
            <person name="Tomsovsky M."/>
            <person name="Tulloss R.E."/>
            <person name="Uehling J."/>
            <person name="Grigoriev I.V."/>
            <person name="Vagvolgyi C."/>
            <person name="Papp T."/>
            <person name="Martin F.M."/>
            <person name="Miettinen O."/>
            <person name="Hibbett D.S."/>
            <person name="Nagy L.G."/>
        </authorList>
    </citation>
    <scope>NUCLEOTIDE SEQUENCE [LARGE SCALE GENOMIC DNA]</scope>
    <source>
        <strain evidence="2 3">OMC1185</strain>
    </source>
</reference>
<sequence length="147" mass="16290">MSINQTSRSSCFSPSAYFSGLAMCLPPEESVIRHDRDLGTLGLLLQESSTHTHIPSIVRSLFNFHVVRGVRLVCQHLVSPFHFTSLELLLLIFAIAAAPVAVCFVIRPDFLLFQPVGPLDPLDYSLFLLHVGVYVVLLNGSHLNTNF</sequence>
<keyword evidence="1" id="KW-0472">Membrane</keyword>
<dbReference type="AlphaFoldDB" id="A0A5C3MW13"/>
<dbReference type="Proteomes" id="UP000305948">
    <property type="component" value="Unassembled WGS sequence"/>
</dbReference>
<keyword evidence="1" id="KW-1133">Transmembrane helix</keyword>
<proteinExistence type="predicted"/>